<dbReference type="RefSeq" id="WP_343055859.1">
    <property type="nucleotide sequence ID" value="NZ_BAABBZ010000014.1"/>
</dbReference>
<evidence type="ECO:0000313" key="4">
    <source>
        <dbReference type="Proteomes" id="UP000541426"/>
    </source>
</evidence>
<dbReference type="Gene3D" id="3.10.129.10">
    <property type="entry name" value="Hotdog Thioesterase"/>
    <property type="match status" value="1"/>
</dbReference>
<proteinExistence type="inferred from homology"/>
<dbReference type="GO" id="GO:0047617">
    <property type="term" value="F:fatty acyl-CoA hydrolase activity"/>
    <property type="evidence" value="ECO:0007669"/>
    <property type="project" value="TreeGrafter"/>
</dbReference>
<dbReference type="AlphaFoldDB" id="A0A7W6GQX8"/>
<reference evidence="3 4" key="1">
    <citation type="submission" date="2020-08" db="EMBL/GenBank/DDBJ databases">
        <title>Genomic Encyclopedia of Type Strains, Phase IV (KMG-IV): sequencing the most valuable type-strain genomes for metagenomic binning, comparative biology and taxonomic classification.</title>
        <authorList>
            <person name="Goeker M."/>
        </authorList>
    </citation>
    <scope>NUCLEOTIDE SEQUENCE [LARGE SCALE GENOMIC DNA]</scope>
    <source>
        <strain evidence="3 4">DSM 102235</strain>
    </source>
</reference>
<protein>
    <submittedName>
        <fullName evidence="3">Acyl-CoA thioester hydrolase</fullName>
        <ecNumber evidence="3">3.1.2.-</ecNumber>
    </submittedName>
</protein>
<organism evidence="3 4">
    <name type="scientific">Sagittula marina</name>
    <dbReference type="NCBI Taxonomy" id="943940"/>
    <lineage>
        <taxon>Bacteria</taxon>
        <taxon>Pseudomonadati</taxon>
        <taxon>Pseudomonadota</taxon>
        <taxon>Alphaproteobacteria</taxon>
        <taxon>Rhodobacterales</taxon>
        <taxon>Roseobacteraceae</taxon>
        <taxon>Sagittula</taxon>
    </lineage>
</organism>
<dbReference type="CDD" id="cd00586">
    <property type="entry name" value="4HBT"/>
    <property type="match status" value="1"/>
</dbReference>
<evidence type="ECO:0000256" key="1">
    <source>
        <dbReference type="ARBA" id="ARBA00005953"/>
    </source>
</evidence>
<dbReference type="InterPro" id="IPR029069">
    <property type="entry name" value="HotDog_dom_sf"/>
</dbReference>
<dbReference type="EC" id="3.1.2.-" evidence="3"/>
<keyword evidence="2 3" id="KW-0378">Hydrolase</keyword>
<dbReference type="Proteomes" id="UP000541426">
    <property type="component" value="Unassembled WGS sequence"/>
</dbReference>
<dbReference type="PANTHER" id="PTHR31793">
    <property type="entry name" value="4-HYDROXYBENZOYL-COA THIOESTERASE FAMILY MEMBER"/>
    <property type="match status" value="1"/>
</dbReference>
<dbReference type="Pfam" id="PF13279">
    <property type="entry name" value="4HBT_2"/>
    <property type="match status" value="1"/>
</dbReference>
<evidence type="ECO:0000313" key="3">
    <source>
        <dbReference type="EMBL" id="MBB3984826.1"/>
    </source>
</evidence>
<dbReference type="SUPFAM" id="SSF54637">
    <property type="entry name" value="Thioesterase/thiol ester dehydrase-isomerase"/>
    <property type="match status" value="1"/>
</dbReference>
<comment type="similarity">
    <text evidence="1">Belongs to the 4-hydroxybenzoyl-CoA thioesterase family.</text>
</comment>
<name>A0A7W6GQX8_9RHOB</name>
<evidence type="ECO:0000256" key="2">
    <source>
        <dbReference type="ARBA" id="ARBA00022801"/>
    </source>
</evidence>
<sequence>MSRAAPGRRAEYRAFRALPTRWKDNDAYGHMNNAEYLSIFDTALSLWQLDNGIALLGPQALRFLVVESGVRYHSEAGFPDVMHCGLRLPHMGRSSLRIELGLFRNDLDTACAEAFFVQVLTDEHSQPIPLPDPLRTIFAEIST</sequence>
<dbReference type="PANTHER" id="PTHR31793:SF27">
    <property type="entry name" value="NOVEL THIOESTERASE SUPERFAMILY DOMAIN AND SAPOSIN A-TYPE DOMAIN CONTAINING PROTEIN (0610012H03RIK)"/>
    <property type="match status" value="1"/>
</dbReference>
<accession>A0A7W6GQX8</accession>
<gene>
    <name evidence="3" type="ORF">GGQ68_001142</name>
</gene>
<keyword evidence="4" id="KW-1185">Reference proteome</keyword>
<comment type="caution">
    <text evidence="3">The sequence shown here is derived from an EMBL/GenBank/DDBJ whole genome shotgun (WGS) entry which is preliminary data.</text>
</comment>
<dbReference type="InterPro" id="IPR050563">
    <property type="entry name" value="4-hydroxybenzoyl-CoA_TE"/>
</dbReference>
<dbReference type="EMBL" id="JACIEJ010000002">
    <property type="protein sequence ID" value="MBB3984826.1"/>
    <property type="molecule type" value="Genomic_DNA"/>
</dbReference>